<feature type="coiled-coil region" evidence="1">
    <location>
        <begin position="60"/>
        <end position="99"/>
    </location>
</feature>
<feature type="transmembrane region" description="Helical" evidence="2">
    <location>
        <begin position="12"/>
        <end position="30"/>
    </location>
</feature>
<keyword evidence="2" id="KW-1133">Transmembrane helix</keyword>
<dbReference type="RefSeq" id="WP_142894577.1">
    <property type="nucleotide sequence ID" value="NZ_ML660165.1"/>
</dbReference>
<name>A0A545UC11_9GAMM</name>
<comment type="caution">
    <text evidence="3">The sequence shown here is derived from an EMBL/GenBank/DDBJ whole genome shotgun (WGS) entry which is preliminary data.</text>
</comment>
<keyword evidence="1" id="KW-0175">Coiled coil</keyword>
<accession>A0A545UC11</accession>
<keyword evidence="2" id="KW-0812">Transmembrane</keyword>
<evidence type="ECO:0000313" key="4">
    <source>
        <dbReference type="Proteomes" id="UP000315439"/>
    </source>
</evidence>
<evidence type="ECO:0000313" key="3">
    <source>
        <dbReference type="EMBL" id="TQV87011.1"/>
    </source>
</evidence>
<dbReference type="AlphaFoldDB" id="A0A545UC11"/>
<protein>
    <submittedName>
        <fullName evidence="3">Uncharacterized protein</fullName>
    </submittedName>
</protein>
<gene>
    <name evidence="3" type="ORF">FLL46_14485</name>
</gene>
<keyword evidence="2" id="KW-0472">Membrane</keyword>
<dbReference type="EMBL" id="VIKS01000009">
    <property type="protein sequence ID" value="TQV87011.1"/>
    <property type="molecule type" value="Genomic_DNA"/>
</dbReference>
<dbReference type="Proteomes" id="UP000315439">
    <property type="component" value="Unassembled WGS sequence"/>
</dbReference>
<organism evidence="3 4">
    <name type="scientific">Aliikangiella coralliicola</name>
    <dbReference type="NCBI Taxonomy" id="2592383"/>
    <lineage>
        <taxon>Bacteria</taxon>
        <taxon>Pseudomonadati</taxon>
        <taxon>Pseudomonadota</taxon>
        <taxon>Gammaproteobacteria</taxon>
        <taxon>Oceanospirillales</taxon>
        <taxon>Pleioneaceae</taxon>
        <taxon>Aliikangiella</taxon>
    </lineage>
</organism>
<proteinExistence type="predicted"/>
<evidence type="ECO:0000256" key="2">
    <source>
        <dbReference type="SAM" id="Phobius"/>
    </source>
</evidence>
<sequence length="200" mass="23254">MLDNLKVITNWLTKQIVAVLIALALGYLVIDKAWTYFESRESELKKRESELFQKEIKFAKQKAELEVKAEQLDLKAKELTKLKNEIDRIRSKNDEGLRKTGYEKHIENQRVILQQYVDKYLTDYSHVDFGESVGCNVELYKTKKKAEALLDIIYQTAQTSKLAFSHFIKFVQKQRGTMIVVESFDDCNLAVETTAGELHR</sequence>
<keyword evidence="4" id="KW-1185">Reference proteome</keyword>
<evidence type="ECO:0000256" key="1">
    <source>
        <dbReference type="SAM" id="Coils"/>
    </source>
</evidence>
<reference evidence="3 4" key="1">
    <citation type="submission" date="2019-07" db="EMBL/GenBank/DDBJ databases">
        <title>Draft genome for Aliikangiella sp. M105.</title>
        <authorList>
            <person name="Wang G."/>
        </authorList>
    </citation>
    <scope>NUCLEOTIDE SEQUENCE [LARGE SCALE GENOMIC DNA]</scope>
    <source>
        <strain evidence="3 4">M105</strain>
    </source>
</reference>